<dbReference type="FunFam" id="3.40.190.10:FF:000156">
    <property type="entry name" value="Phosphate ABC transporter, phosphate-binding protein"/>
    <property type="match status" value="1"/>
</dbReference>
<keyword evidence="4" id="KW-0592">Phosphate transport</keyword>
<dbReference type="Pfam" id="PF12849">
    <property type="entry name" value="PBP_like_2"/>
    <property type="match status" value="1"/>
</dbReference>
<dbReference type="GO" id="GO:0042301">
    <property type="term" value="F:phosphate ion binding"/>
    <property type="evidence" value="ECO:0007669"/>
    <property type="project" value="UniProtKB-UniRule"/>
</dbReference>
<evidence type="ECO:0000256" key="1">
    <source>
        <dbReference type="ARBA" id="ARBA00008725"/>
    </source>
</evidence>
<dbReference type="Gene3D" id="3.40.190.10">
    <property type="entry name" value="Periplasmic binding protein-like II"/>
    <property type="match status" value="2"/>
</dbReference>
<comment type="similarity">
    <text evidence="1 4">Belongs to the PstS family.</text>
</comment>
<organism evidence="6">
    <name type="scientific">Meiothermus ruber</name>
    <dbReference type="NCBI Taxonomy" id="277"/>
    <lineage>
        <taxon>Bacteria</taxon>
        <taxon>Thermotogati</taxon>
        <taxon>Deinococcota</taxon>
        <taxon>Deinococci</taxon>
        <taxon>Thermales</taxon>
        <taxon>Thermaceae</taxon>
        <taxon>Meiothermus</taxon>
    </lineage>
</organism>
<feature type="chain" id="PRO_5028508634" description="Phosphate-binding protein" evidence="4">
    <location>
        <begin position="21"/>
        <end position="326"/>
    </location>
</feature>
<dbReference type="InterPro" id="IPR011862">
    <property type="entry name" value="Phos-bd"/>
</dbReference>
<comment type="function">
    <text evidence="4">Involved in the system for phosphate transport across the cytoplasmic membrane.</text>
</comment>
<evidence type="ECO:0000313" key="6">
    <source>
        <dbReference type="EMBL" id="HFG20429.1"/>
    </source>
</evidence>
<dbReference type="PANTHER" id="PTHR30570:SF1">
    <property type="entry name" value="PHOSPHATE-BINDING PROTEIN PSTS"/>
    <property type="match status" value="1"/>
</dbReference>
<protein>
    <recommendedName>
        <fullName evidence="4">Phosphate-binding protein</fullName>
    </recommendedName>
</protein>
<keyword evidence="2 4" id="KW-0813">Transport</keyword>
<dbReference type="RefSeq" id="WP_409653889.1">
    <property type="nucleotide sequence ID" value="NZ_JBKBUW010000002.1"/>
</dbReference>
<dbReference type="EMBL" id="DSWI01000014">
    <property type="protein sequence ID" value="HFG20429.1"/>
    <property type="molecule type" value="Genomic_DNA"/>
</dbReference>
<dbReference type="CDD" id="cd13654">
    <property type="entry name" value="PBP2_phosphate_like_2"/>
    <property type="match status" value="1"/>
</dbReference>
<gene>
    <name evidence="6" type="ORF">ENS82_06870</name>
</gene>
<proteinExistence type="inferred from homology"/>
<feature type="signal peptide" evidence="4">
    <location>
        <begin position="1"/>
        <end position="20"/>
    </location>
</feature>
<keyword evidence="3 4" id="KW-0732">Signal</keyword>
<dbReference type="NCBIfam" id="TIGR02136">
    <property type="entry name" value="ptsS_2"/>
    <property type="match status" value="1"/>
</dbReference>
<accession>A0A7C3DFX6</accession>
<evidence type="ECO:0000259" key="5">
    <source>
        <dbReference type="Pfam" id="PF12849"/>
    </source>
</evidence>
<evidence type="ECO:0000256" key="4">
    <source>
        <dbReference type="RuleBase" id="RU367119"/>
    </source>
</evidence>
<dbReference type="InterPro" id="IPR024370">
    <property type="entry name" value="PBP_domain"/>
</dbReference>
<dbReference type="GO" id="GO:0006817">
    <property type="term" value="P:phosphate ion transport"/>
    <property type="evidence" value="ECO:0007669"/>
    <property type="project" value="UniProtKB-UniRule"/>
</dbReference>
<dbReference type="SUPFAM" id="SSF53850">
    <property type="entry name" value="Periplasmic binding protein-like II"/>
    <property type="match status" value="1"/>
</dbReference>
<evidence type="ECO:0000256" key="2">
    <source>
        <dbReference type="ARBA" id="ARBA00022448"/>
    </source>
</evidence>
<reference evidence="6" key="1">
    <citation type="journal article" date="2020" name="mSystems">
        <title>Genome- and Community-Level Interaction Insights into Carbon Utilization and Element Cycling Functions of Hydrothermarchaeota in Hydrothermal Sediment.</title>
        <authorList>
            <person name="Zhou Z."/>
            <person name="Liu Y."/>
            <person name="Xu W."/>
            <person name="Pan J."/>
            <person name="Luo Z.H."/>
            <person name="Li M."/>
        </authorList>
    </citation>
    <scope>NUCLEOTIDE SEQUENCE [LARGE SCALE GENOMIC DNA]</scope>
    <source>
        <strain evidence="6">SpSt-524</strain>
    </source>
</reference>
<sequence length="326" mass="35696">MKRLFITAAALLGLAGLALAQPIRGDGSSTVYPITQAVAEEFNIARPDVRVTVAFSGTGGGFKKFCVGETDLQNASRPITKAEMDECRKNGVEFIEIPVAFDGLTVVVNPQNTWAQCLTVAELKRIWEPDSKVTNWNQVRPSFPNRPLVLYGAGTDSGTFDYFTEAINGKAKAIRKDYFPSEDDNVLVRGVEGNVNAMGFFGYAYYVEERGKLKAVSVDNGKGCVAPTEATINNGTYAPLSRPLFIYVSVKSLNEKRSLQDFVNFLLTNSRARTAIRKTGYVLLPDEAYRIGKVLVDKRVKGSVFSGIEPGTPLVEIMKKLEAEAK</sequence>
<comment type="caution">
    <text evidence="6">The sequence shown here is derived from an EMBL/GenBank/DDBJ whole genome shotgun (WGS) entry which is preliminary data.</text>
</comment>
<feature type="domain" description="PBP" evidence="5">
    <location>
        <begin position="22"/>
        <end position="269"/>
    </location>
</feature>
<dbReference type="PANTHER" id="PTHR30570">
    <property type="entry name" value="PERIPLASMIC PHOSPHATE BINDING COMPONENT OF PHOSPHATE ABC TRANSPORTER"/>
    <property type="match status" value="1"/>
</dbReference>
<name>A0A7C3DFX6_MEIRU</name>
<evidence type="ECO:0000256" key="3">
    <source>
        <dbReference type="ARBA" id="ARBA00022729"/>
    </source>
</evidence>
<dbReference type="InterPro" id="IPR050811">
    <property type="entry name" value="Phosphate_ABC_transporter"/>
</dbReference>
<dbReference type="AlphaFoldDB" id="A0A7C3DFX6"/>